<evidence type="ECO:0000256" key="1">
    <source>
        <dbReference type="SAM" id="MobiDB-lite"/>
    </source>
</evidence>
<feature type="transmembrane region" description="Helical" evidence="2">
    <location>
        <begin position="12"/>
        <end position="31"/>
    </location>
</feature>
<protein>
    <submittedName>
        <fullName evidence="3">Uncharacterized protein</fullName>
    </submittedName>
</protein>
<feature type="compositionally biased region" description="Polar residues" evidence="1">
    <location>
        <begin position="326"/>
        <end position="342"/>
    </location>
</feature>
<comment type="caution">
    <text evidence="3">The sequence shown here is derived from an EMBL/GenBank/DDBJ whole genome shotgun (WGS) entry which is preliminary data.</text>
</comment>
<feature type="region of interest" description="Disordered" evidence="1">
    <location>
        <begin position="263"/>
        <end position="364"/>
    </location>
</feature>
<reference evidence="3 4" key="1">
    <citation type="journal article" date="2020" name="ISME J.">
        <title>Uncovering the hidden diversity of litter-decomposition mechanisms in mushroom-forming fungi.</title>
        <authorList>
            <person name="Floudas D."/>
            <person name="Bentzer J."/>
            <person name="Ahren D."/>
            <person name="Johansson T."/>
            <person name="Persson P."/>
            <person name="Tunlid A."/>
        </authorList>
    </citation>
    <scope>NUCLEOTIDE SEQUENCE [LARGE SCALE GENOMIC DNA]</scope>
    <source>
        <strain evidence="3 4">CBS 291.85</strain>
    </source>
</reference>
<keyword evidence="2" id="KW-0472">Membrane</keyword>
<keyword evidence="2" id="KW-1133">Transmembrane helix</keyword>
<dbReference type="Proteomes" id="UP000559256">
    <property type="component" value="Unassembled WGS sequence"/>
</dbReference>
<evidence type="ECO:0000313" key="4">
    <source>
        <dbReference type="Proteomes" id="UP000559256"/>
    </source>
</evidence>
<feature type="transmembrane region" description="Helical" evidence="2">
    <location>
        <begin position="99"/>
        <end position="117"/>
    </location>
</feature>
<feature type="transmembrane region" description="Helical" evidence="2">
    <location>
        <begin position="43"/>
        <end position="64"/>
    </location>
</feature>
<dbReference type="OrthoDB" id="2756618at2759"/>
<name>A0A8H5CMM0_9AGAR</name>
<keyword evidence="2" id="KW-0812">Transmembrane</keyword>
<sequence length="364" mass="39723">MAVGYAKSCLIGAIMESIVYGLYLTYFLQSVRVLRRKLVKGPVFIYLAMTTFLLFVLITMRMVLDNKAAVEAFTNDPLTPNAAETYYTSYGNGAMFRTGTYIALTIVADIFVVYRVFAVWSRNIWITISPFLLAIADVVSGALVLQTIRHLETGAEPDGASLATRILIFYGLTLGLNLLCTLLIGLRFYIAQRQAAESKIAPSMNLSATLIIVVESAALYSVCLIVMMVPTAMGDNTQYCMLSMMPGVVGLAFSLVIVRIGSGKSPRATTGPGSTIRFVNHGGHSDFTSTQHASQYETQTESESDLERNTGISVHFSGLFRPHGTPATSSGQTRSTQLNTTGRDNDEKDVEKSAENPERRISEV</sequence>
<proteinExistence type="predicted"/>
<keyword evidence="4" id="KW-1185">Reference proteome</keyword>
<accession>A0A8H5CMM0</accession>
<feature type="transmembrane region" description="Helical" evidence="2">
    <location>
        <begin position="168"/>
        <end position="190"/>
    </location>
</feature>
<feature type="transmembrane region" description="Helical" evidence="2">
    <location>
        <begin position="124"/>
        <end position="148"/>
    </location>
</feature>
<feature type="transmembrane region" description="Helical" evidence="2">
    <location>
        <begin position="241"/>
        <end position="258"/>
    </location>
</feature>
<evidence type="ECO:0000256" key="2">
    <source>
        <dbReference type="SAM" id="Phobius"/>
    </source>
</evidence>
<feature type="compositionally biased region" description="Polar residues" evidence="1">
    <location>
        <begin position="286"/>
        <end position="301"/>
    </location>
</feature>
<gene>
    <name evidence="3" type="ORF">D9758_012352</name>
</gene>
<feature type="compositionally biased region" description="Basic and acidic residues" evidence="1">
    <location>
        <begin position="343"/>
        <end position="364"/>
    </location>
</feature>
<evidence type="ECO:0000313" key="3">
    <source>
        <dbReference type="EMBL" id="KAF5344253.1"/>
    </source>
</evidence>
<organism evidence="3 4">
    <name type="scientific">Tetrapyrgos nigripes</name>
    <dbReference type="NCBI Taxonomy" id="182062"/>
    <lineage>
        <taxon>Eukaryota</taxon>
        <taxon>Fungi</taxon>
        <taxon>Dikarya</taxon>
        <taxon>Basidiomycota</taxon>
        <taxon>Agaricomycotina</taxon>
        <taxon>Agaricomycetes</taxon>
        <taxon>Agaricomycetidae</taxon>
        <taxon>Agaricales</taxon>
        <taxon>Marasmiineae</taxon>
        <taxon>Marasmiaceae</taxon>
        <taxon>Tetrapyrgos</taxon>
    </lineage>
</organism>
<dbReference type="AlphaFoldDB" id="A0A8H5CMM0"/>
<feature type="transmembrane region" description="Helical" evidence="2">
    <location>
        <begin position="210"/>
        <end position="229"/>
    </location>
</feature>
<dbReference type="EMBL" id="JAACJM010000127">
    <property type="protein sequence ID" value="KAF5344253.1"/>
    <property type="molecule type" value="Genomic_DNA"/>
</dbReference>